<comment type="caution">
    <text evidence="6">The sequence shown here is derived from an EMBL/GenBank/DDBJ whole genome shotgun (WGS) entry which is preliminary data.</text>
</comment>
<evidence type="ECO:0000256" key="3">
    <source>
        <dbReference type="ARBA" id="ARBA00022989"/>
    </source>
</evidence>
<keyword evidence="2 5" id="KW-0812">Transmembrane</keyword>
<evidence type="ECO:0000256" key="2">
    <source>
        <dbReference type="ARBA" id="ARBA00022692"/>
    </source>
</evidence>
<gene>
    <name evidence="6" type="ORF">JQM67_08015</name>
</gene>
<protein>
    <submittedName>
        <fullName evidence="6">CvpA family protein</fullName>
    </submittedName>
</protein>
<comment type="subcellular location">
    <subcellularLocation>
        <location evidence="1">Membrane</location>
        <topology evidence="1">Multi-pass membrane protein</topology>
    </subcellularLocation>
</comment>
<keyword evidence="7" id="KW-1185">Reference proteome</keyword>
<dbReference type="InterPro" id="IPR003825">
    <property type="entry name" value="Colicin-V_CvpA"/>
</dbReference>
<dbReference type="RefSeq" id="WP_235323593.1">
    <property type="nucleotide sequence ID" value="NZ_JAFBIT010000002.1"/>
</dbReference>
<feature type="transmembrane region" description="Helical" evidence="5">
    <location>
        <begin position="169"/>
        <end position="194"/>
    </location>
</feature>
<dbReference type="PANTHER" id="PTHR37306:SF1">
    <property type="entry name" value="COLICIN V PRODUCTION PROTEIN"/>
    <property type="match status" value="1"/>
</dbReference>
<feature type="transmembrane region" description="Helical" evidence="5">
    <location>
        <begin position="7"/>
        <end position="26"/>
    </location>
</feature>
<accession>A0ABS9CQE8</accession>
<feature type="transmembrane region" description="Helical" evidence="5">
    <location>
        <begin position="133"/>
        <end position="157"/>
    </location>
</feature>
<feature type="transmembrane region" description="Helical" evidence="5">
    <location>
        <begin position="32"/>
        <end position="55"/>
    </location>
</feature>
<evidence type="ECO:0000256" key="4">
    <source>
        <dbReference type="ARBA" id="ARBA00023136"/>
    </source>
</evidence>
<keyword evidence="3 5" id="KW-1133">Transmembrane helix</keyword>
<dbReference type="EMBL" id="JAFBIT010000002">
    <property type="protein sequence ID" value="MCF2652545.1"/>
    <property type="molecule type" value="Genomic_DNA"/>
</dbReference>
<evidence type="ECO:0000313" key="7">
    <source>
        <dbReference type="Proteomes" id="UP001299220"/>
    </source>
</evidence>
<evidence type="ECO:0000313" key="6">
    <source>
        <dbReference type="EMBL" id="MCF2652545.1"/>
    </source>
</evidence>
<reference evidence="6 7" key="1">
    <citation type="submission" date="2020-12" db="EMBL/GenBank/DDBJ databases">
        <title>Whole genome sequences of gut porcine anaerobes.</title>
        <authorList>
            <person name="Kubasova T."/>
            <person name="Jahodarova E."/>
            <person name="Rychlik I."/>
        </authorList>
    </citation>
    <scope>NUCLEOTIDE SEQUENCE [LARGE SCALE GENOMIC DNA]</scope>
    <source>
        <strain evidence="6 7">An867</strain>
    </source>
</reference>
<name>A0ABS9CQE8_9FIRM</name>
<organism evidence="6 7">
    <name type="scientific">Anaeromassilibacillus senegalensis</name>
    <dbReference type="NCBI Taxonomy" id="1673717"/>
    <lineage>
        <taxon>Bacteria</taxon>
        <taxon>Bacillati</taxon>
        <taxon>Bacillota</taxon>
        <taxon>Clostridia</taxon>
        <taxon>Eubacteriales</taxon>
        <taxon>Acutalibacteraceae</taxon>
        <taxon>Anaeromassilibacillus</taxon>
    </lineage>
</organism>
<keyword evidence="4 5" id="KW-0472">Membrane</keyword>
<dbReference type="Proteomes" id="UP001299220">
    <property type="component" value="Unassembled WGS sequence"/>
</dbReference>
<evidence type="ECO:0000256" key="1">
    <source>
        <dbReference type="ARBA" id="ARBA00004141"/>
    </source>
</evidence>
<proteinExistence type="predicted"/>
<dbReference type="Pfam" id="PF02674">
    <property type="entry name" value="Colicin_V"/>
    <property type="match status" value="1"/>
</dbReference>
<sequence>MQFVLDIAVLAVIILFAITGAKKGFIKSCADFLGAAIAMVGAGILSGPAAQWVYVTFFREPLVEKISAAVMGLSAGEAVQAVFSGFPEVLQRALSAAGITQGSVVAQLQNGADSVAEGITDALSPMLTGFVRVLALLVLFLLLLVVIRAIAALLSGLFELPVLHGINGIFGAVFGALMAVLVLWIVLACVQSFAPMLSAEMQEKIYEALEGSILSGALYSFNPAYWLLG</sequence>
<evidence type="ECO:0000256" key="5">
    <source>
        <dbReference type="SAM" id="Phobius"/>
    </source>
</evidence>
<dbReference type="PANTHER" id="PTHR37306">
    <property type="entry name" value="COLICIN V PRODUCTION PROTEIN"/>
    <property type="match status" value="1"/>
</dbReference>